<evidence type="ECO:0000313" key="5">
    <source>
        <dbReference type="EMBL" id="KAG2617443.1"/>
    </source>
</evidence>
<dbReference type="GO" id="GO:0016020">
    <property type="term" value="C:membrane"/>
    <property type="evidence" value="ECO:0007669"/>
    <property type="project" value="UniProtKB-SubCell"/>
</dbReference>
<sequence length="98" mass="11079">MLELFVRFFVDLFFLGAVNGEPHGGHVGGIRAIGALVSTIMLYPLDTCKTKLQAELQTHQGMHKYRVTMSLSRDEQKLNDSLKVDFDTYASQIRKPHV</sequence>
<gene>
    <name evidence="5" type="ORF">PVAP13_3NG181027</name>
</gene>
<keyword evidence="4" id="KW-0732">Signal</keyword>
<reference evidence="5" key="1">
    <citation type="submission" date="2020-05" db="EMBL/GenBank/DDBJ databases">
        <title>WGS assembly of Panicum virgatum.</title>
        <authorList>
            <person name="Lovell J.T."/>
            <person name="Jenkins J."/>
            <person name="Shu S."/>
            <person name="Juenger T.E."/>
            <person name="Schmutz J."/>
        </authorList>
    </citation>
    <scope>NUCLEOTIDE SEQUENCE</scope>
    <source>
        <strain evidence="5">AP13</strain>
    </source>
</reference>
<comment type="subcellular location">
    <subcellularLocation>
        <location evidence="1">Membrane</location>
    </subcellularLocation>
</comment>
<name>A0A8T0U8U1_PANVG</name>
<protein>
    <submittedName>
        <fullName evidence="5">Uncharacterized protein</fullName>
    </submittedName>
</protein>
<comment type="caution">
    <text evidence="5">The sequence shown here is derived from an EMBL/GenBank/DDBJ whole genome shotgun (WGS) entry which is preliminary data.</text>
</comment>
<keyword evidence="3" id="KW-0472">Membrane</keyword>
<dbReference type="SUPFAM" id="SSF103506">
    <property type="entry name" value="Mitochondrial carrier"/>
    <property type="match status" value="1"/>
</dbReference>
<evidence type="ECO:0000256" key="3">
    <source>
        <dbReference type="ARBA" id="ARBA00023136"/>
    </source>
</evidence>
<keyword evidence="6" id="KW-1185">Reference proteome</keyword>
<evidence type="ECO:0000256" key="2">
    <source>
        <dbReference type="ARBA" id="ARBA00022692"/>
    </source>
</evidence>
<feature type="chain" id="PRO_5035774322" evidence="4">
    <location>
        <begin position="21"/>
        <end position="98"/>
    </location>
</feature>
<evidence type="ECO:0000313" key="6">
    <source>
        <dbReference type="Proteomes" id="UP000823388"/>
    </source>
</evidence>
<evidence type="ECO:0000256" key="4">
    <source>
        <dbReference type="SAM" id="SignalP"/>
    </source>
</evidence>
<dbReference type="Proteomes" id="UP000823388">
    <property type="component" value="Chromosome 3N"/>
</dbReference>
<organism evidence="5 6">
    <name type="scientific">Panicum virgatum</name>
    <name type="common">Blackwell switchgrass</name>
    <dbReference type="NCBI Taxonomy" id="38727"/>
    <lineage>
        <taxon>Eukaryota</taxon>
        <taxon>Viridiplantae</taxon>
        <taxon>Streptophyta</taxon>
        <taxon>Embryophyta</taxon>
        <taxon>Tracheophyta</taxon>
        <taxon>Spermatophyta</taxon>
        <taxon>Magnoliopsida</taxon>
        <taxon>Liliopsida</taxon>
        <taxon>Poales</taxon>
        <taxon>Poaceae</taxon>
        <taxon>PACMAD clade</taxon>
        <taxon>Panicoideae</taxon>
        <taxon>Panicodae</taxon>
        <taxon>Paniceae</taxon>
        <taxon>Panicinae</taxon>
        <taxon>Panicum</taxon>
        <taxon>Panicum sect. Hiantes</taxon>
    </lineage>
</organism>
<accession>A0A8T0U8U1</accession>
<feature type="signal peptide" evidence="4">
    <location>
        <begin position="1"/>
        <end position="20"/>
    </location>
</feature>
<dbReference type="InterPro" id="IPR023395">
    <property type="entry name" value="MCP_dom_sf"/>
</dbReference>
<keyword evidence="2" id="KW-0812">Transmembrane</keyword>
<evidence type="ECO:0000256" key="1">
    <source>
        <dbReference type="ARBA" id="ARBA00004370"/>
    </source>
</evidence>
<dbReference type="EMBL" id="CM029042">
    <property type="protein sequence ID" value="KAG2617443.1"/>
    <property type="molecule type" value="Genomic_DNA"/>
</dbReference>
<proteinExistence type="predicted"/>
<dbReference type="AlphaFoldDB" id="A0A8T0U8U1"/>